<evidence type="ECO:0000259" key="3">
    <source>
        <dbReference type="Pfam" id="PF05175"/>
    </source>
</evidence>
<reference evidence="4 5" key="1">
    <citation type="submission" date="2020-01" db="EMBL/GenBank/DDBJ databases">
        <authorList>
            <person name="Gulvik C.A."/>
            <person name="Batra D.G."/>
        </authorList>
    </citation>
    <scope>NUCLEOTIDE SEQUENCE [LARGE SCALE GENOMIC DNA]</scope>
    <source>
        <strain evidence="4 5">W9323</strain>
    </source>
</reference>
<name>A0A7D3XRF0_9BACL</name>
<evidence type="ECO:0000256" key="1">
    <source>
        <dbReference type="ARBA" id="ARBA00022603"/>
    </source>
</evidence>
<keyword evidence="2 4" id="KW-0808">Transferase</keyword>
<accession>A0A7D3XRF0</accession>
<evidence type="ECO:0000313" key="4">
    <source>
        <dbReference type="EMBL" id="QKG85607.1"/>
    </source>
</evidence>
<evidence type="ECO:0000256" key="2">
    <source>
        <dbReference type="ARBA" id="ARBA00022679"/>
    </source>
</evidence>
<dbReference type="PANTHER" id="PTHR47816:SF4">
    <property type="entry name" value="RIBOSOMAL RNA SMALL SUBUNIT METHYLTRANSFERASE C"/>
    <property type="match status" value="1"/>
</dbReference>
<dbReference type="GO" id="GO:0008757">
    <property type="term" value="F:S-adenosylmethionine-dependent methyltransferase activity"/>
    <property type="evidence" value="ECO:0007669"/>
    <property type="project" value="InterPro"/>
</dbReference>
<evidence type="ECO:0000313" key="5">
    <source>
        <dbReference type="Proteomes" id="UP000503088"/>
    </source>
</evidence>
<gene>
    <name evidence="4" type="ORF">GXN76_14905</name>
</gene>
<dbReference type="Pfam" id="PF05175">
    <property type="entry name" value="MTS"/>
    <property type="match status" value="1"/>
</dbReference>
<dbReference type="GO" id="GO:0032259">
    <property type="term" value="P:methylation"/>
    <property type="evidence" value="ECO:0007669"/>
    <property type="project" value="UniProtKB-KW"/>
</dbReference>
<feature type="domain" description="Methyltransferase small" evidence="3">
    <location>
        <begin position="28"/>
        <end position="196"/>
    </location>
</feature>
<dbReference type="EMBL" id="CP048104">
    <property type="protein sequence ID" value="QKG85607.1"/>
    <property type="molecule type" value="Genomic_DNA"/>
</dbReference>
<sequence>MTDHYFNSQPEAIGEYREITANLRGTEFRFLADAGVFSKKGIDFGSRLLIETVELPDKGEILDLGCGYGPIGIACAASAPECRITMVDINRRAVKLAQENARLNGVQDQVEVVAGDGLSGVRGRSFDLIVTNPPIRAGKKTVYRLFEEAKSALNPEGELWVVIRKQQGGPSAREKLQSLFTQVETITKKKGFWVLRTKLSSGIDTRRSL</sequence>
<dbReference type="Gene3D" id="3.40.50.150">
    <property type="entry name" value="Vaccinia Virus protein VP39"/>
    <property type="match status" value="1"/>
</dbReference>
<dbReference type="InterPro" id="IPR029063">
    <property type="entry name" value="SAM-dependent_MTases_sf"/>
</dbReference>
<protein>
    <submittedName>
        <fullName evidence="4">Class I SAM-dependent methyltransferase</fullName>
    </submittedName>
</protein>
<keyword evidence="5" id="KW-1185">Reference proteome</keyword>
<proteinExistence type="predicted"/>
<dbReference type="KEGG" id="kpul:GXN76_14905"/>
<dbReference type="RefSeq" id="WP_173224412.1">
    <property type="nucleotide sequence ID" value="NZ_CP048104.1"/>
</dbReference>
<dbReference type="AlphaFoldDB" id="A0A7D3XRF0"/>
<dbReference type="InterPro" id="IPR007848">
    <property type="entry name" value="Small_mtfrase_dom"/>
</dbReference>
<dbReference type="PANTHER" id="PTHR47816">
    <property type="entry name" value="RIBOSOMAL RNA SMALL SUBUNIT METHYLTRANSFERASE C"/>
    <property type="match status" value="1"/>
</dbReference>
<dbReference type="InterPro" id="IPR046977">
    <property type="entry name" value="RsmC/RlmG"/>
</dbReference>
<keyword evidence="1 4" id="KW-0489">Methyltransferase</keyword>
<dbReference type="CDD" id="cd02440">
    <property type="entry name" value="AdoMet_MTases"/>
    <property type="match status" value="1"/>
</dbReference>
<organism evidence="4 5">
    <name type="scientific">Kroppenstedtia pulmonis</name>
    <dbReference type="NCBI Taxonomy" id="1380685"/>
    <lineage>
        <taxon>Bacteria</taxon>
        <taxon>Bacillati</taxon>
        <taxon>Bacillota</taxon>
        <taxon>Bacilli</taxon>
        <taxon>Bacillales</taxon>
        <taxon>Thermoactinomycetaceae</taxon>
        <taxon>Kroppenstedtia</taxon>
    </lineage>
</organism>
<dbReference type="Proteomes" id="UP000503088">
    <property type="component" value="Chromosome"/>
</dbReference>
<dbReference type="SUPFAM" id="SSF53335">
    <property type="entry name" value="S-adenosyl-L-methionine-dependent methyltransferases"/>
    <property type="match status" value="1"/>
</dbReference>